<dbReference type="GO" id="GO:0046872">
    <property type="term" value="F:metal ion binding"/>
    <property type="evidence" value="ECO:0007669"/>
    <property type="project" value="UniProtKB-KW"/>
</dbReference>
<dbReference type="Pfam" id="PF21016">
    <property type="entry name" value="RlmN_N"/>
    <property type="match status" value="1"/>
</dbReference>
<dbReference type="GO" id="GO:0019843">
    <property type="term" value="F:rRNA binding"/>
    <property type="evidence" value="ECO:0007669"/>
    <property type="project" value="UniProtKB-UniRule"/>
</dbReference>
<dbReference type="Gene3D" id="1.10.150.530">
    <property type="match status" value="1"/>
</dbReference>
<keyword evidence="9 14" id="KW-0819">tRNA processing</keyword>
<feature type="binding site" evidence="14">
    <location>
        <position position="120"/>
    </location>
    <ligand>
        <name>[4Fe-4S] cluster</name>
        <dbReference type="ChEBI" id="CHEBI:49883"/>
        <note>4Fe-4S-S-AdoMet</note>
    </ligand>
</feature>
<dbReference type="InterPro" id="IPR013785">
    <property type="entry name" value="Aldolase_TIM"/>
</dbReference>
<comment type="catalytic activity">
    <reaction evidence="14">
        <text>adenosine(2503) in 23S rRNA + 2 reduced [2Fe-2S]-[ferredoxin] + 2 S-adenosyl-L-methionine = 2-methyladenosine(2503) in 23S rRNA + 5'-deoxyadenosine + L-methionine + 2 oxidized [2Fe-2S]-[ferredoxin] + S-adenosyl-L-homocysteine</text>
        <dbReference type="Rhea" id="RHEA:42916"/>
        <dbReference type="Rhea" id="RHEA-COMP:10000"/>
        <dbReference type="Rhea" id="RHEA-COMP:10001"/>
        <dbReference type="Rhea" id="RHEA-COMP:10152"/>
        <dbReference type="Rhea" id="RHEA-COMP:10282"/>
        <dbReference type="ChEBI" id="CHEBI:17319"/>
        <dbReference type="ChEBI" id="CHEBI:33737"/>
        <dbReference type="ChEBI" id="CHEBI:33738"/>
        <dbReference type="ChEBI" id="CHEBI:57844"/>
        <dbReference type="ChEBI" id="CHEBI:57856"/>
        <dbReference type="ChEBI" id="CHEBI:59789"/>
        <dbReference type="ChEBI" id="CHEBI:74411"/>
        <dbReference type="ChEBI" id="CHEBI:74497"/>
        <dbReference type="EC" id="2.1.1.192"/>
    </reaction>
</comment>
<dbReference type="PIRSF" id="PIRSF006004">
    <property type="entry name" value="CHP00048"/>
    <property type="match status" value="1"/>
</dbReference>
<comment type="miscellaneous">
    <text evidence="14">Reaction proceeds by a ping-pong mechanism involving intermediate methylation of a conserved cysteine residue.</text>
</comment>
<dbReference type="Pfam" id="PF04055">
    <property type="entry name" value="Radical_SAM"/>
    <property type="match status" value="1"/>
</dbReference>
<evidence type="ECO:0000256" key="6">
    <source>
        <dbReference type="ARBA" id="ARBA00022603"/>
    </source>
</evidence>
<dbReference type="Proteomes" id="UP000182798">
    <property type="component" value="Unassembled WGS sequence"/>
</dbReference>
<feature type="binding site" evidence="14">
    <location>
        <begin position="220"/>
        <end position="222"/>
    </location>
    <ligand>
        <name>S-adenosyl-L-methionine</name>
        <dbReference type="ChEBI" id="CHEBI:59789"/>
    </ligand>
</feature>
<comment type="cofactor">
    <cofactor evidence="14">
        <name>[4Fe-4S] cluster</name>
        <dbReference type="ChEBI" id="CHEBI:49883"/>
    </cofactor>
    <text evidence="14">Binds 1 [4Fe-4S] cluster. The cluster is coordinated with 3 cysteines and an exchangeable S-adenosyl-L-methionine.</text>
</comment>
<evidence type="ECO:0000256" key="11">
    <source>
        <dbReference type="ARBA" id="ARBA00023004"/>
    </source>
</evidence>
<dbReference type="GO" id="GO:0070475">
    <property type="term" value="P:rRNA base methylation"/>
    <property type="evidence" value="ECO:0007669"/>
    <property type="project" value="UniProtKB-UniRule"/>
</dbReference>
<keyword evidence="10 14" id="KW-0479">Metal-binding</keyword>
<dbReference type="CDD" id="cd01335">
    <property type="entry name" value="Radical_SAM"/>
    <property type="match status" value="1"/>
</dbReference>
<dbReference type="InterPro" id="IPR007197">
    <property type="entry name" value="rSAM"/>
</dbReference>
<evidence type="ECO:0000256" key="8">
    <source>
        <dbReference type="ARBA" id="ARBA00022691"/>
    </source>
</evidence>
<dbReference type="InterPro" id="IPR004383">
    <property type="entry name" value="rRNA_lsu_MTrfase_RlmN/Cfr"/>
</dbReference>
<evidence type="ECO:0000256" key="3">
    <source>
        <dbReference type="ARBA" id="ARBA00022485"/>
    </source>
</evidence>
<evidence type="ECO:0000256" key="2">
    <source>
        <dbReference type="ARBA" id="ARBA00007544"/>
    </source>
</evidence>
<dbReference type="NCBIfam" id="TIGR00048">
    <property type="entry name" value="rRNA_mod_RlmN"/>
    <property type="match status" value="1"/>
</dbReference>
<dbReference type="SFLD" id="SFLDF00275">
    <property type="entry name" value="adenosine_C2_methyltransferase"/>
    <property type="match status" value="1"/>
</dbReference>
<dbReference type="PANTHER" id="PTHR30544">
    <property type="entry name" value="23S RRNA METHYLTRANSFERASE"/>
    <property type="match status" value="1"/>
</dbReference>
<dbReference type="EC" id="2.1.1.192" evidence="14"/>
<evidence type="ECO:0000313" key="17">
    <source>
        <dbReference type="Proteomes" id="UP000182798"/>
    </source>
</evidence>
<feature type="binding site" evidence="14">
    <location>
        <position position="298"/>
    </location>
    <ligand>
        <name>S-adenosyl-L-methionine</name>
        <dbReference type="ChEBI" id="CHEBI:59789"/>
    </ligand>
</feature>
<evidence type="ECO:0000256" key="9">
    <source>
        <dbReference type="ARBA" id="ARBA00022694"/>
    </source>
</evidence>
<comment type="subcellular location">
    <subcellularLocation>
        <location evidence="1 14">Cytoplasm</location>
    </subcellularLocation>
</comment>
<dbReference type="RefSeq" id="WP_071564969.1">
    <property type="nucleotide sequence ID" value="NZ_MIQH01000839.1"/>
</dbReference>
<dbReference type="EMBL" id="MIQH01000839">
    <property type="protein sequence ID" value="OIR24158.1"/>
    <property type="molecule type" value="Genomic_DNA"/>
</dbReference>
<feature type="binding site" evidence="14">
    <location>
        <position position="123"/>
    </location>
    <ligand>
        <name>[4Fe-4S] cluster</name>
        <dbReference type="ChEBI" id="CHEBI:49883"/>
        <note>4Fe-4S-S-AdoMet</note>
    </ligand>
</feature>
<evidence type="ECO:0000259" key="15">
    <source>
        <dbReference type="PROSITE" id="PS51918"/>
    </source>
</evidence>
<feature type="binding site" evidence="14">
    <location>
        <position position="198"/>
    </location>
    <ligand>
        <name>S-adenosyl-L-methionine</name>
        <dbReference type="ChEBI" id="CHEBI:59789"/>
    </ligand>
</feature>
<organism evidence="16 17">
    <name type="scientific">Bathymodiolus thermophilus thioautotrophic gill symbiont</name>
    <dbReference type="NCBI Taxonomy" id="2360"/>
    <lineage>
        <taxon>Bacteria</taxon>
        <taxon>Pseudomonadati</taxon>
        <taxon>Pseudomonadota</taxon>
        <taxon>Gammaproteobacteria</taxon>
        <taxon>sulfur-oxidizing symbionts</taxon>
    </lineage>
</organism>
<dbReference type="AlphaFoldDB" id="A0A1J5U5Q7"/>
<feature type="binding site" evidence="14">
    <location>
        <position position="116"/>
    </location>
    <ligand>
        <name>[4Fe-4S] cluster</name>
        <dbReference type="ChEBI" id="CHEBI:49883"/>
        <note>4Fe-4S-S-AdoMet</note>
    </ligand>
</feature>
<keyword evidence="12 14" id="KW-0411">Iron-sulfur</keyword>
<gene>
    <name evidence="14" type="primary">rlmN</name>
    <name evidence="16" type="ORF">BGC33_14410</name>
</gene>
<feature type="binding site" evidence="14">
    <location>
        <begin position="166"/>
        <end position="167"/>
    </location>
    <ligand>
        <name>S-adenosyl-L-methionine</name>
        <dbReference type="ChEBI" id="CHEBI:59789"/>
    </ligand>
</feature>
<dbReference type="Gene3D" id="3.20.20.70">
    <property type="entry name" value="Aldolase class I"/>
    <property type="match status" value="1"/>
</dbReference>
<evidence type="ECO:0000256" key="13">
    <source>
        <dbReference type="ARBA" id="ARBA00023157"/>
    </source>
</evidence>
<dbReference type="SFLD" id="SFLDS00029">
    <property type="entry name" value="Radical_SAM"/>
    <property type="match status" value="1"/>
</dbReference>
<dbReference type="GO" id="GO:0000049">
    <property type="term" value="F:tRNA binding"/>
    <property type="evidence" value="ECO:0007669"/>
    <property type="project" value="UniProtKB-UniRule"/>
</dbReference>
<evidence type="ECO:0000256" key="10">
    <source>
        <dbReference type="ARBA" id="ARBA00022723"/>
    </source>
</evidence>
<comment type="caution">
    <text evidence="16">The sequence shown here is derived from an EMBL/GenBank/DDBJ whole genome shotgun (WGS) entry which is preliminary data.</text>
</comment>
<comment type="similarity">
    <text evidence="2 14">Belongs to the radical SAM superfamily. RlmN family.</text>
</comment>
<sequence>MPNNQYKTNLLNLNQQALTKLFESLGERPYRVKQIMQWIYKYHEFDFDKMLNLSKKLRQQLNDIACINFPEVSKQNQALDGVIKWVIDVGENNFIETVYIPEKDRGTLCISSQVGCSLACTFCSTGMQGFNRNLSTAEIIAQVMIAKQYLSTKDKRISNVVFMGMGEPLLNEKAVYVACDLLLDDLAFGLSRRKVTISTSGVVPALLRMADRTPVSLAISLHAPDDTLRDELVPINQKYPIKELLLACQNYLTAGTQERHILFEYVMLEGVNDSTAQAKKLATLLKGLSAKVNLIPFNPFPKTQYQTSKKVTIASFQDVLFDNGIRTTTRRTRGEEVDAACGQLAGRVVDKTKRTQE</sequence>
<keyword evidence="6 14" id="KW-0489">Methyltransferase</keyword>
<dbReference type="InterPro" id="IPR048641">
    <property type="entry name" value="RlmN_N"/>
</dbReference>
<feature type="active site" description="S-methylcysteine intermediate" evidence="14">
    <location>
        <position position="341"/>
    </location>
</feature>
<proteinExistence type="inferred from homology"/>
<dbReference type="GO" id="GO:0070040">
    <property type="term" value="F:rRNA (adenine(2503)-C2-)-methyltransferase activity"/>
    <property type="evidence" value="ECO:0007669"/>
    <property type="project" value="UniProtKB-UniRule"/>
</dbReference>
<evidence type="ECO:0000256" key="5">
    <source>
        <dbReference type="ARBA" id="ARBA00022552"/>
    </source>
</evidence>
<keyword evidence="11 14" id="KW-0408">Iron</keyword>
<keyword evidence="13 14" id="KW-1015">Disulfide bond</keyword>
<dbReference type="GO" id="GO:0051539">
    <property type="term" value="F:4 iron, 4 sulfur cluster binding"/>
    <property type="evidence" value="ECO:0007669"/>
    <property type="project" value="UniProtKB-UniRule"/>
</dbReference>
<evidence type="ECO:0000256" key="14">
    <source>
        <dbReference type="HAMAP-Rule" id="MF_01849"/>
    </source>
</evidence>
<keyword evidence="8 14" id="KW-0949">S-adenosyl-L-methionine</keyword>
<dbReference type="PANTHER" id="PTHR30544:SF5">
    <property type="entry name" value="RADICAL SAM CORE DOMAIN-CONTAINING PROTEIN"/>
    <property type="match status" value="1"/>
</dbReference>
<keyword evidence="3 14" id="KW-0004">4Fe-4S</keyword>
<feature type="domain" description="Radical SAM core" evidence="15">
    <location>
        <begin position="102"/>
        <end position="335"/>
    </location>
</feature>
<comment type="function">
    <text evidence="14">Specifically methylates position 2 of adenine 2503 in 23S rRNA and position 2 of adenine 37 in tRNAs. m2A2503 modification seems to play a crucial role in the proofreading step occurring at the peptidyl transferase center and thus would serve to optimize ribosomal fidelity.</text>
</comment>
<dbReference type="FunFam" id="3.20.20.70:FF:000008">
    <property type="entry name" value="Dual-specificity RNA methyltransferase RlmN"/>
    <property type="match status" value="1"/>
</dbReference>
<dbReference type="OrthoDB" id="9793973at2"/>
<name>A0A1J5U5Q7_9GAMM</name>
<accession>A0A1J5U5Q7</accession>
<dbReference type="HAMAP" id="MF_01849">
    <property type="entry name" value="RNA_methyltr_RlmN"/>
    <property type="match status" value="1"/>
</dbReference>
<dbReference type="GO" id="GO:0002935">
    <property type="term" value="F:tRNA (adenine(37)-C2)-methyltransferase activity"/>
    <property type="evidence" value="ECO:0007669"/>
    <property type="project" value="UniProtKB-UniRule"/>
</dbReference>
<keyword evidence="7 14" id="KW-0808">Transferase</keyword>
<dbReference type="InterPro" id="IPR027492">
    <property type="entry name" value="RNA_MTrfase_RlmN"/>
</dbReference>
<evidence type="ECO:0000313" key="16">
    <source>
        <dbReference type="EMBL" id="OIR24158.1"/>
    </source>
</evidence>
<keyword evidence="5 14" id="KW-0698">rRNA processing</keyword>
<dbReference type="InterPro" id="IPR058240">
    <property type="entry name" value="rSAM_sf"/>
</dbReference>
<feature type="active site" description="Proton acceptor" evidence="14">
    <location>
        <position position="96"/>
    </location>
</feature>
<reference evidence="17" key="1">
    <citation type="submission" date="2016-09" db="EMBL/GenBank/DDBJ databases">
        <title>Genome Sequence of Bathymodiolus thermophilus sulfur-oxidizing gill endosymbiont.</title>
        <authorList>
            <person name="Ponnudurai R."/>
            <person name="Kleiner M."/>
            <person name="Sayavedra L."/>
            <person name="Thuermer A."/>
            <person name="Felbeck H."/>
            <person name="Schlueter R."/>
            <person name="Schweder T."/>
            <person name="Markert S."/>
        </authorList>
    </citation>
    <scope>NUCLEOTIDE SEQUENCE [LARGE SCALE GENOMIC DNA]</scope>
    <source>
        <strain evidence="17">BAT/CrabSpa'14</strain>
    </source>
</reference>
<dbReference type="GO" id="GO:0005737">
    <property type="term" value="C:cytoplasm"/>
    <property type="evidence" value="ECO:0007669"/>
    <property type="project" value="UniProtKB-SubCell"/>
</dbReference>
<dbReference type="InterPro" id="IPR040072">
    <property type="entry name" value="Methyltransferase_A"/>
</dbReference>
<evidence type="ECO:0000256" key="1">
    <source>
        <dbReference type="ARBA" id="ARBA00004496"/>
    </source>
</evidence>
<dbReference type="PROSITE" id="PS51918">
    <property type="entry name" value="RADICAL_SAM"/>
    <property type="match status" value="1"/>
</dbReference>
<evidence type="ECO:0000256" key="4">
    <source>
        <dbReference type="ARBA" id="ARBA00022490"/>
    </source>
</evidence>
<comment type="caution">
    <text evidence="14">Lacks conserved residue(s) required for the propagation of feature annotation.</text>
</comment>
<dbReference type="SUPFAM" id="SSF102114">
    <property type="entry name" value="Radical SAM enzymes"/>
    <property type="match status" value="1"/>
</dbReference>
<dbReference type="SFLD" id="SFLDG01062">
    <property type="entry name" value="methyltransferase_(Class_A)"/>
    <property type="match status" value="1"/>
</dbReference>
<keyword evidence="4 14" id="KW-0963">Cytoplasm</keyword>
<protein>
    <recommendedName>
        <fullName evidence="14">Dual-specificity RNA methyltransferase RlmN</fullName>
        <ecNumber evidence="14">2.1.1.192</ecNumber>
    </recommendedName>
    <alternativeName>
        <fullName evidence="14">23S rRNA (adenine(2503)-C(2))-methyltransferase</fullName>
    </alternativeName>
    <alternativeName>
        <fullName evidence="14">23S rRNA m2A2503 methyltransferase</fullName>
    </alternativeName>
    <alternativeName>
        <fullName evidence="14">Ribosomal RNA large subunit methyltransferase N</fullName>
    </alternativeName>
    <alternativeName>
        <fullName evidence="14">tRNA (adenine(37)-C(2))-methyltransferase</fullName>
    </alternativeName>
    <alternativeName>
        <fullName evidence="14">tRNA m2A37 methyltransferase</fullName>
    </alternativeName>
</protein>
<comment type="catalytic activity">
    <reaction evidence="14">
        <text>adenosine(37) in tRNA + 2 reduced [2Fe-2S]-[ferredoxin] + 2 S-adenosyl-L-methionine = 2-methyladenosine(37) in tRNA + 5'-deoxyadenosine + L-methionine + 2 oxidized [2Fe-2S]-[ferredoxin] + S-adenosyl-L-homocysteine</text>
        <dbReference type="Rhea" id="RHEA:43332"/>
        <dbReference type="Rhea" id="RHEA-COMP:10000"/>
        <dbReference type="Rhea" id="RHEA-COMP:10001"/>
        <dbReference type="Rhea" id="RHEA-COMP:10162"/>
        <dbReference type="Rhea" id="RHEA-COMP:10485"/>
        <dbReference type="ChEBI" id="CHEBI:17319"/>
        <dbReference type="ChEBI" id="CHEBI:33737"/>
        <dbReference type="ChEBI" id="CHEBI:33738"/>
        <dbReference type="ChEBI" id="CHEBI:57844"/>
        <dbReference type="ChEBI" id="CHEBI:57856"/>
        <dbReference type="ChEBI" id="CHEBI:59789"/>
        <dbReference type="ChEBI" id="CHEBI:74411"/>
        <dbReference type="ChEBI" id="CHEBI:74497"/>
        <dbReference type="EC" id="2.1.1.192"/>
    </reaction>
</comment>
<dbReference type="GO" id="GO:0030488">
    <property type="term" value="P:tRNA methylation"/>
    <property type="evidence" value="ECO:0007669"/>
    <property type="project" value="UniProtKB-UniRule"/>
</dbReference>
<evidence type="ECO:0000256" key="12">
    <source>
        <dbReference type="ARBA" id="ARBA00023014"/>
    </source>
</evidence>
<evidence type="ECO:0000256" key="7">
    <source>
        <dbReference type="ARBA" id="ARBA00022679"/>
    </source>
</evidence>